<evidence type="ECO:0000256" key="8">
    <source>
        <dbReference type="ARBA" id="ARBA00022989"/>
    </source>
</evidence>
<dbReference type="GO" id="GO:0005886">
    <property type="term" value="C:plasma membrane"/>
    <property type="evidence" value="ECO:0007669"/>
    <property type="project" value="UniProtKB-SubCell"/>
</dbReference>
<keyword evidence="12" id="KW-1185">Reference proteome</keyword>
<dbReference type="EMBL" id="JAVYJV010000012">
    <property type="protein sequence ID" value="KAK4357803.1"/>
    <property type="molecule type" value="Genomic_DNA"/>
</dbReference>
<keyword evidence="7" id="KW-0677">Repeat</keyword>
<dbReference type="SMART" id="SM00369">
    <property type="entry name" value="LRR_TYP"/>
    <property type="match status" value="7"/>
</dbReference>
<dbReference type="GO" id="GO:0051707">
    <property type="term" value="P:response to other organism"/>
    <property type="evidence" value="ECO:0007669"/>
    <property type="project" value="UniProtKB-ARBA"/>
</dbReference>
<dbReference type="PANTHER" id="PTHR48061">
    <property type="entry name" value="LEUCINE-RICH REPEAT RECEPTOR PROTEIN KINASE EMS1-LIKE-RELATED"/>
    <property type="match status" value="1"/>
</dbReference>
<keyword evidence="6" id="KW-0732">Signal</keyword>
<evidence type="ECO:0000313" key="11">
    <source>
        <dbReference type="EMBL" id="KAK4357803.1"/>
    </source>
</evidence>
<comment type="caution">
    <text evidence="11">The sequence shown here is derived from an EMBL/GenBank/DDBJ whole genome shotgun (WGS) entry which is preliminary data.</text>
</comment>
<dbReference type="Proteomes" id="UP001291623">
    <property type="component" value="Unassembled WGS sequence"/>
</dbReference>
<dbReference type="AlphaFoldDB" id="A0AAE1V618"/>
<keyword evidence="3" id="KW-1003">Cell membrane</keyword>
<dbReference type="Gene3D" id="3.80.10.10">
    <property type="entry name" value="Ribonuclease Inhibitor"/>
    <property type="match status" value="3"/>
</dbReference>
<keyword evidence="10" id="KW-0325">Glycoprotein</keyword>
<dbReference type="InterPro" id="IPR001611">
    <property type="entry name" value="Leu-rich_rpt"/>
</dbReference>
<gene>
    <name evidence="11" type="ORF">RND71_023413</name>
</gene>
<reference evidence="11" key="1">
    <citation type="submission" date="2023-12" db="EMBL/GenBank/DDBJ databases">
        <title>Genome assembly of Anisodus tanguticus.</title>
        <authorList>
            <person name="Wang Y.-J."/>
        </authorList>
    </citation>
    <scope>NUCLEOTIDE SEQUENCE</scope>
    <source>
        <strain evidence="11">KB-2021</strain>
        <tissue evidence="11">Leaf</tissue>
    </source>
</reference>
<evidence type="ECO:0000256" key="7">
    <source>
        <dbReference type="ARBA" id="ARBA00022737"/>
    </source>
</evidence>
<dbReference type="InterPro" id="IPR046956">
    <property type="entry name" value="RLP23-like"/>
</dbReference>
<evidence type="ECO:0000256" key="3">
    <source>
        <dbReference type="ARBA" id="ARBA00022475"/>
    </source>
</evidence>
<dbReference type="InterPro" id="IPR032675">
    <property type="entry name" value="LRR_dom_sf"/>
</dbReference>
<evidence type="ECO:0000256" key="1">
    <source>
        <dbReference type="ARBA" id="ARBA00004251"/>
    </source>
</evidence>
<dbReference type="Pfam" id="PF13855">
    <property type="entry name" value="LRR_8"/>
    <property type="match status" value="2"/>
</dbReference>
<accession>A0AAE1V618</accession>
<dbReference type="SUPFAM" id="SSF52058">
    <property type="entry name" value="L domain-like"/>
    <property type="match status" value="1"/>
</dbReference>
<dbReference type="SUPFAM" id="SSF52047">
    <property type="entry name" value="RNI-like"/>
    <property type="match status" value="1"/>
</dbReference>
<evidence type="ECO:0000256" key="9">
    <source>
        <dbReference type="ARBA" id="ARBA00023136"/>
    </source>
</evidence>
<dbReference type="PANTHER" id="PTHR48061:SF19">
    <property type="entry name" value="RECEPTOR-LIKE PROTEIN 12"/>
    <property type="match status" value="1"/>
</dbReference>
<name>A0AAE1V618_9SOLA</name>
<comment type="similarity">
    <text evidence="2">Belongs to the RLP family.</text>
</comment>
<organism evidence="11 12">
    <name type="scientific">Anisodus tanguticus</name>
    <dbReference type="NCBI Taxonomy" id="243964"/>
    <lineage>
        <taxon>Eukaryota</taxon>
        <taxon>Viridiplantae</taxon>
        <taxon>Streptophyta</taxon>
        <taxon>Embryophyta</taxon>
        <taxon>Tracheophyta</taxon>
        <taxon>Spermatophyta</taxon>
        <taxon>Magnoliopsida</taxon>
        <taxon>eudicotyledons</taxon>
        <taxon>Gunneridae</taxon>
        <taxon>Pentapetalae</taxon>
        <taxon>asterids</taxon>
        <taxon>lamiids</taxon>
        <taxon>Solanales</taxon>
        <taxon>Solanaceae</taxon>
        <taxon>Solanoideae</taxon>
        <taxon>Hyoscyameae</taxon>
        <taxon>Anisodus</taxon>
    </lineage>
</organism>
<comment type="subcellular location">
    <subcellularLocation>
        <location evidence="1">Cell membrane</location>
        <topology evidence="1">Single-pass type I membrane protein</topology>
    </subcellularLocation>
</comment>
<evidence type="ECO:0000256" key="6">
    <source>
        <dbReference type="ARBA" id="ARBA00022729"/>
    </source>
</evidence>
<dbReference type="GO" id="GO:0006952">
    <property type="term" value="P:defense response"/>
    <property type="evidence" value="ECO:0007669"/>
    <property type="project" value="UniProtKB-ARBA"/>
</dbReference>
<keyword evidence="5" id="KW-0812">Transmembrane</keyword>
<dbReference type="InterPro" id="IPR003591">
    <property type="entry name" value="Leu-rich_rpt_typical-subtyp"/>
</dbReference>
<sequence length="564" mass="63398">MELSRLTKLTFLDLSNANLKLESTDLKTLIGSLANLRELYLDGVNISLKGSGWCSTLSSSLPRLRMLSMKYCGLSDLEYLNLEDNSISGTLPIVVFSVPSSQVLQLQNNHFTGEVHEFANAFSSFLHTLDLGNNHLNGSIPRSIFELECLSELILTSNFEVIKGLPRLTILDLSCNNLRIEIQGSNSTSFPFPQMSELRLASCQLQKFLDLKNQSSMNVLDLSDNNITGEVPCWIWSIALSYLNLSCNFLDSLEEPYYISTDYWMVIDLHTNRIKGDVPILPTSLTYFSVANNKFTGSIPSSICNLDQLQFLDMSNNAINSKLPPCLFQMCDYLLVLNLGRYRLSGIILDTFSLNCSLITLDLSSNTLEGRFPRSLERCASLEVLDIGSNKIRDTFPCMLKKLPKKRYQYLQVEFNGYGMYYRNRVTLTLKGREMEIVNNFEAFTSMDFSCNNFKGEIPEVLGDLKPLYLLNLSHNALTGRIPNALGKLTQLGSLDLSVNQLSGRIPDKLAGLTFLYFLNLSFNQLSGRIPSGKQLQTFSTDSFEGNTGLYNDLVDRLLYRILG</sequence>
<evidence type="ECO:0000256" key="2">
    <source>
        <dbReference type="ARBA" id="ARBA00009592"/>
    </source>
</evidence>
<proteinExistence type="inferred from homology"/>
<keyword evidence="8" id="KW-1133">Transmembrane helix</keyword>
<evidence type="ECO:0000256" key="4">
    <source>
        <dbReference type="ARBA" id="ARBA00022614"/>
    </source>
</evidence>
<evidence type="ECO:0000313" key="12">
    <source>
        <dbReference type="Proteomes" id="UP001291623"/>
    </source>
</evidence>
<dbReference type="Pfam" id="PF00560">
    <property type="entry name" value="LRR_1"/>
    <property type="match status" value="6"/>
</dbReference>
<protein>
    <submittedName>
        <fullName evidence="11">Uncharacterized protein</fullName>
    </submittedName>
</protein>
<evidence type="ECO:0000256" key="5">
    <source>
        <dbReference type="ARBA" id="ARBA00022692"/>
    </source>
</evidence>
<evidence type="ECO:0000256" key="10">
    <source>
        <dbReference type="ARBA" id="ARBA00023180"/>
    </source>
</evidence>
<dbReference type="FunFam" id="3.80.10.10:FF:000213">
    <property type="entry name" value="Tyrosine-sulfated glycopeptide receptor 1"/>
    <property type="match status" value="1"/>
</dbReference>
<keyword evidence="4" id="KW-0433">Leucine-rich repeat</keyword>
<keyword evidence="9" id="KW-0472">Membrane</keyword>